<evidence type="ECO:0000256" key="2">
    <source>
        <dbReference type="SAM" id="Phobius"/>
    </source>
</evidence>
<dbReference type="InterPro" id="IPR001245">
    <property type="entry name" value="Ser-Thr/Tyr_kinase_cat_dom"/>
</dbReference>
<keyword evidence="2" id="KW-1133">Transmembrane helix</keyword>
<feature type="region of interest" description="Disordered" evidence="1">
    <location>
        <begin position="499"/>
        <end position="528"/>
    </location>
</feature>
<protein>
    <recommendedName>
        <fullName evidence="3">Protein kinase domain-containing protein</fullName>
    </recommendedName>
</protein>
<feature type="transmembrane region" description="Helical" evidence="2">
    <location>
        <begin position="203"/>
        <end position="226"/>
    </location>
</feature>
<feature type="compositionally biased region" description="Polar residues" evidence="1">
    <location>
        <begin position="377"/>
        <end position="391"/>
    </location>
</feature>
<dbReference type="PANTHER" id="PTHR44329:SF261">
    <property type="entry name" value="ZINC FINGER CONTAINING PROTEIN KINASE-RELATED"/>
    <property type="match status" value="1"/>
</dbReference>
<keyword evidence="2" id="KW-0472">Membrane</keyword>
<dbReference type="InterPro" id="IPR051681">
    <property type="entry name" value="Ser/Thr_Kinases-Pseudokinases"/>
</dbReference>
<reference evidence="4 5" key="1">
    <citation type="journal article" date="2022" name="bioRxiv">
        <title>Genomics of Preaxostyla Flagellates Illuminates Evolutionary Transitions and the Path Towards Mitochondrial Loss.</title>
        <authorList>
            <person name="Novak L.V.F."/>
            <person name="Treitli S.C."/>
            <person name="Pyrih J."/>
            <person name="Halakuc P."/>
            <person name="Pipaliya S.V."/>
            <person name="Vacek V."/>
            <person name="Brzon O."/>
            <person name="Soukal P."/>
            <person name="Eme L."/>
            <person name="Dacks J.B."/>
            <person name="Karnkowska A."/>
            <person name="Elias M."/>
            <person name="Hampl V."/>
        </authorList>
    </citation>
    <scope>NUCLEOTIDE SEQUENCE [LARGE SCALE GENOMIC DNA]</scope>
    <source>
        <strain evidence="4">NAU3</strain>
        <tissue evidence="4">Gut</tissue>
    </source>
</reference>
<organism evidence="4 5">
    <name type="scientific">Blattamonas nauphoetae</name>
    <dbReference type="NCBI Taxonomy" id="2049346"/>
    <lineage>
        <taxon>Eukaryota</taxon>
        <taxon>Metamonada</taxon>
        <taxon>Preaxostyla</taxon>
        <taxon>Oxymonadida</taxon>
        <taxon>Blattamonas</taxon>
    </lineage>
</organism>
<comment type="caution">
    <text evidence="4">The sequence shown here is derived from an EMBL/GenBank/DDBJ whole genome shotgun (WGS) entry which is preliminary data.</text>
</comment>
<feature type="domain" description="Protein kinase" evidence="3">
    <location>
        <begin position="183"/>
        <end position="493"/>
    </location>
</feature>
<dbReference type="InterPro" id="IPR011009">
    <property type="entry name" value="Kinase-like_dom_sf"/>
</dbReference>
<evidence type="ECO:0000313" key="4">
    <source>
        <dbReference type="EMBL" id="KAK2943538.1"/>
    </source>
</evidence>
<keyword evidence="2" id="KW-0812">Transmembrane</keyword>
<keyword evidence="5" id="KW-1185">Reference proteome</keyword>
<evidence type="ECO:0000256" key="1">
    <source>
        <dbReference type="SAM" id="MobiDB-lite"/>
    </source>
</evidence>
<dbReference type="Gene3D" id="1.10.510.10">
    <property type="entry name" value="Transferase(Phosphotransferase) domain 1"/>
    <property type="match status" value="1"/>
</dbReference>
<gene>
    <name evidence="4" type="ORF">BLNAU_21555</name>
</gene>
<evidence type="ECO:0000259" key="3">
    <source>
        <dbReference type="PROSITE" id="PS50011"/>
    </source>
</evidence>
<dbReference type="EMBL" id="JARBJD010000341">
    <property type="protein sequence ID" value="KAK2943538.1"/>
    <property type="molecule type" value="Genomic_DNA"/>
</dbReference>
<dbReference type="Pfam" id="PF07714">
    <property type="entry name" value="PK_Tyr_Ser-Thr"/>
    <property type="match status" value="1"/>
</dbReference>
<accession>A0ABQ9WVL1</accession>
<proteinExistence type="predicted"/>
<feature type="region of interest" description="Disordered" evidence="1">
    <location>
        <begin position="377"/>
        <end position="409"/>
    </location>
</feature>
<evidence type="ECO:0000313" key="5">
    <source>
        <dbReference type="Proteomes" id="UP001281761"/>
    </source>
</evidence>
<dbReference type="InterPro" id="IPR000719">
    <property type="entry name" value="Prot_kinase_dom"/>
</dbReference>
<dbReference type="SUPFAM" id="SSF56112">
    <property type="entry name" value="Protein kinase-like (PK-like)"/>
    <property type="match status" value="1"/>
</dbReference>
<dbReference type="Proteomes" id="UP001281761">
    <property type="component" value="Unassembled WGS sequence"/>
</dbReference>
<name>A0ABQ9WVL1_9EUKA</name>
<feature type="compositionally biased region" description="Basic and acidic residues" evidence="1">
    <location>
        <begin position="396"/>
        <end position="409"/>
    </location>
</feature>
<sequence>MSLGSVIHAEGKAKIEGSIFHDNIPSNSSFPSARRNIACSERGTVHVESLSAGDGTILHPSAWISSDGCILKSTEVNTASPLFIPTLSSDSTSKLEKKTKLFSLTIEGTFLIPCSLFLKVFEMGKDGKEVNSTQIPLTVDSATSFSETKMVVTLPSSVFNSLDDSLEWRGRLVFGENETTTDSFLIQQSSSGRFAQSMKDMKWWIPLVVVVSCALLALILIVVLLMRRRNKNKAEKGENDGEIQELDETEDKIDVLTEGDKDGNDNQDTLNKAGLRKLDPALTFHEDHSHPSLQNTNKVMSGSAGQAAVLIVGEDEFGRPTIEDGLADPHDTLFNRHHGLERLLSLRPNTVALRKLSPHWVLFSPSNSICLKVNDETPSQAPTTIPTQSDALNEAQEEKRWSAPEEKKRENGIDVQKVTVFRLGLILWEITTGQVPFSETDAVNAQRQLGMGIVPGMESIEPVELSELLLECLDLNPLSRPSVESVVSRLESIGEGKKEDAAELLELPNHPPEPQLESRKPNPAFRHV</sequence>
<dbReference type="PANTHER" id="PTHR44329">
    <property type="entry name" value="SERINE/THREONINE-PROTEIN KINASE TNNI3K-RELATED"/>
    <property type="match status" value="1"/>
</dbReference>
<dbReference type="PROSITE" id="PS50011">
    <property type="entry name" value="PROTEIN_KINASE_DOM"/>
    <property type="match status" value="1"/>
</dbReference>